<accession>A0A5E4NCP4</accession>
<protein>
    <submittedName>
        <fullName evidence="2">Uncharacterized protein</fullName>
    </submittedName>
</protein>
<dbReference type="EMBL" id="CABPRJ010001967">
    <property type="protein sequence ID" value="VVC42618.1"/>
    <property type="molecule type" value="Genomic_DNA"/>
</dbReference>
<dbReference type="AlphaFoldDB" id="A0A5E4NCP4"/>
<sequence length="200" mass="21597">MRERLEGEIALASNTKVSIKEAAKELGLSFRELFRTAKAIGMVWSPDGASQKIMKLKEHQTKFQAKTEQAQREQSAQLEEIRRVVVGKELAAGSEVEDPGRGGDILRAISSIGEELKAQRVAISRLVPKNQWGKSRGGTGAGSTRLRWRSSRGDGGGFLDGCRSQKQARRPCGKSDGNSRPGSGPEADIPGATRGRRGEG</sequence>
<dbReference type="Proteomes" id="UP000325440">
    <property type="component" value="Unassembled WGS sequence"/>
</dbReference>
<proteinExistence type="predicted"/>
<name>A0A5E4NCP4_9HEMI</name>
<evidence type="ECO:0000313" key="3">
    <source>
        <dbReference type="Proteomes" id="UP000325440"/>
    </source>
</evidence>
<feature type="region of interest" description="Disordered" evidence="1">
    <location>
        <begin position="130"/>
        <end position="200"/>
    </location>
</feature>
<evidence type="ECO:0000313" key="2">
    <source>
        <dbReference type="EMBL" id="VVC42618.1"/>
    </source>
</evidence>
<keyword evidence="3" id="KW-1185">Reference proteome</keyword>
<evidence type="ECO:0000256" key="1">
    <source>
        <dbReference type="SAM" id="MobiDB-lite"/>
    </source>
</evidence>
<organism evidence="2 3">
    <name type="scientific">Cinara cedri</name>
    <dbReference type="NCBI Taxonomy" id="506608"/>
    <lineage>
        <taxon>Eukaryota</taxon>
        <taxon>Metazoa</taxon>
        <taxon>Ecdysozoa</taxon>
        <taxon>Arthropoda</taxon>
        <taxon>Hexapoda</taxon>
        <taxon>Insecta</taxon>
        <taxon>Pterygota</taxon>
        <taxon>Neoptera</taxon>
        <taxon>Paraneoptera</taxon>
        <taxon>Hemiptera</taxon>
        <taxon>Sternorrhyncha</taxon>
        <taxon>Aphidomorpha</taxon>
        <taxon>Aphidoidea</taxon>
        <taxon>Aphididae</taxon>
        <taxon>Lachninae</taxon>
        <taxon>Cinara</taxon>
    </lineage>
</organism>
<gene>
    <name evidence="2" type="ORF">CINCED_3A012093</name>
</gene>
<reference evidence="2 3" key="1">
    <citation type="submission" date="2019-08" db="EMBL/GenBank/DDBJ databases">
        <authorList>
            <person name="Alioto T."/>
            <person name="Alioto T."/>
            <person name="Gomez Garrido J."/>
        </authorList>
    </citation>
    <scope>NUCLEOTIDE SEQUENCE [LARGE SCALE GENOMIC DNA]</scope>
</reference>